<name>A0A174YKY7_9FIRM</name>
<dbReference type="Pfam" id="PF16431">
    <property type="entry name" value="DUF5028"/>
    <property type="match status" value="1"/>
</dbReference>
<evidence type="ECO:0000313" key="1">
    <source>
        <dbReference type="EMBL" id="CUQ75783.1"/>
    </source>
</evidence>
<dbReference type="InterPro" id="IPR032209">
    <property type="entry name" value="DUF5028"/>
</dbReference>
<dbReference type="RefSeq" id="WP_156327273.1">
    <property type="nucleotide sequence ID" value="NZ_CZBU01000002.1"/>
</dbReference>
<dbReference type="EMBL" id="CZBU01000002">
    <property type="protein sequence ID" value="CUQ75783.1"/>
    <property type="molecule type" value="Genomic_DNA"/>
</dbReference>
<protein>
    <recommendedName>
        <fullName evidence="3">DUF5028 domain-containing protein</fullName>
    </recommendedName>
</protein>
<reference evidence="1 2" key="1">
    <citation type="submission" date="2015-09" db="EMBL/GenBank/DDBJ databases">
        <authorList>
            <consortium name="Pathogen Informatics"/>
        </authorList>
    </citation>
    <scope>NUCLEOTIDE SEQUENCE [LARGE SCALE GENOMIC DNA]</scope>
    <source>
        <strain evidence="1 2">2789STDY5834875</strain>
    </source>
</reference>
<evidence type="ECO:0008006" key="3">
    <source>
        <dbReference type="Google" id="ProtNLM"/>
    </source>
</evidence>
<accession>A0A174YKY7</accession>
<proteinExistence type="predicted"/>
<organism evidence="1 2">
    <name type="scientific">Lachnospira eligens</name>
    <dbReference type="NCBI Taxonomy" id="39485"/>
    <lineage>
        <taxon>Bacteria</taxon>
        <taxon>Bacillati</taxon>
        <taxon>Bacillota</taxon>
        <taxon>Clostridia</taxon>
        <taxon>Lachnospirales</taxon>
        <taxon>Lachnospiraceae</taxon>
        <taxon>Lachnospira</taxon>
    </lineage>
</organism>
<evidence type="ECO:0000313" key="2">
    <source>
        <dbReference type="Proteomes" id="UP000095621"/>
    </source>
</evidence>
<sequence>MKKKILIIALVCILAGVAAFYIVKVNNMYPQGSVTEYEINEQVELSGYSACVNSYKVMSIDDFMNEYGIDKRKDRSDTQDEIYVMVAQCTLDITGEMKGFPYADIRLASGAFSQGISNDYIRDINKDVNFSKFEQGTSITVDVPFLIHSISFPHSINADKLNKEEWQLYFSVTPGKYVRMGK</sequence>
<dbReference type="Proteomes" id="UP000095621">
    <property type="component" value="Unassembled WGS sequence"/>
</dbReference>
<dbReference type="AlphaFoldDB" id="A0A174YKY7"/>
<gene>
    <name evidence="1" type="ORF">ERS852490_00669</name>
</gene>